<reference evidence="2" key="2">
    <citation type="submission" date="2021-06" db="EMBL/GenBank/DDBJ databases">
        <title>Updating the genus Pseudomonas: Description of 43 new species and partition of the Pseudomonas putida group.</title>
        <authorList>
            <person name="Girard L."/>
            <person name="Lood C."/>
            <person name="Vandamme P."/>
            <person name="Rokni-Zadeh H."/>
            <person name="van Noort V."/>
            <person name="Hofte M."/>
            <person name="Lavigne R."/>
            <person name="De Mot R."/>
        </authorList>
    </citation>
    <scope>NUCLEOTIDE SEQUENCE</scope>
    <source>
        <strain evidence="2">SWRI145</strain>
    </source>
</reference>
<name>A0A8H9YUP1_9PSED</name>
<evidence type="ECO:0000313" key="2">
    <source>
        <dbReference type="EMBL" id="QXH85041.1"/>
    </source>
</evidence>
<gene>
    <name evidence="2" type="ORF">HU722_0006105</name>
    <name evidence="1" type="ORF">HU722_21655</name>
</gene>
<evidence type="ECO:0000313" key="1">
    <source>
        <dbReference type="EMBL" id="MBC3294131.1"/>
    </source>
</evidence>
<keyword evidence="3" id="KW-1185">Reference proteome</keyword>
<dbReference type="KEGG" id="ptrt:HU722_0006105"/>
<dbReference type="AlphaFoldDB" id="A0A8H9YUP1"/>
<proteinExistence type="predicted"/>
<dbReference type="Proteomes" id="UP000615613">
    <property type="component" value="Chromosome"/>
</dbReference>
<organism evidence="1">
    <name type="scientific">Pseudomonas tritici</name>
    <dbReference type="NCBI Taxonomy" id="2745518"/>
    <lineage>
        <taxon>Bacteria</taxon>
        <taxon>Pseudomonadati</taxon>
        <taxon>Pseudomonadota</taxon>
        <taxon>Gammaproteobacteria</taxon>
        <taxon>Pseudomonadales</taxon>
        <taxon>Pseudomonadaceae</taxon>
        <taxon>Pseudomonas</taxon>
    </lineage>
</organism>
<dbReference type="EMBL" id="JABWQF010000013">
    <property type="protein sequence ID" value="MBC3294131.1"/>
    <property type="molecule type" value="Genomic_DNA"/>
</dbReference>
<sequence>MFYDRIKYPRPCTDAFVSLASTPAPAVLGTPNQVPKQEVSSNGLPRMQNLGLTNLRQTLMQGISNRVNSQFSTALHVKDDSNKGKVAGVAITVAGAAMQGGGARVATNGGAGAKVFGGAMVWGGRTMEEYGKKKYDIAGTSTNNTGNYNAYSPSNWGGRA</sequence>
<protein>
    <submittedName>
        <fullName evidence="1">Uncharacterized protein</fullName>
    </submittedName>
</protein>
<reference evidence="1" key="1">
    <citation type="journal article" date="2020" name="Microorganisms">
        <title>Reliable Identification of Environmental Pseudomonas Isolates Using the rpoD Gene.</title>
        <authorList>
            <consortium name="The Broad Institute Genome Sequencing Platform"/>
            <person name="Girard L."/>
            <person name="Lood C."/>
            <person name="Rokni-Zadeh H."/>
            <person name="van Noort V."/>
            <person name="Lavigne R."/>
            <person name="De Mot R."/>
        </authorList>
    </citation>
    <scope>NUCLEOTIDE SEQUENCE [LARGE SCALE GENOMIC DNA]</scope>
    <source>
        <strain evidence="1">SWRI145</strain>
    </source>
</reference>
<evidence type="ECO:0000313" key="3">
    <source>
        <dbReference type="Proteomes" id="UP000615613"/>
    </source>
</evidence>
<dbReference type="RefSeq" id="WP_065875021.1">
    <property type="nucleotide sequence ID" value="NZ_CP077084.1"/>
</dbReference>
<dbReference type="EMBL" id="CP077084">
    <property type="protein sequence ID" value="QXH85041.1"/>
    <property type="molecule type" value="Genomic_DNA"/>
</dbReference>
<accession>A0A8H9YUP1</accession>